<feature type="domain" description="Beta-lactamase-related" evidence="1">
    <location>
        <begin position="13"/>
        <end position="258"/>
    </location>
</feature>
<proteinExistence type="predicted"/>
<organism evidence="2">
    <name type="scientific">marine sediment metagenome</name>
    <dbReference type="NCBI Taxonomy" id="412755"/>
    <lineage>
        <taxon>unclassified sequences</taxon>
        <taxon>metagenomes</taxon>
        <taxon>ecological metagenomes</taxon>
    </lineage>
</organism>
<name>X1CHG9_9ZZZZ</name>
<dbReference type="PANTHER" id="PTHR46825">
    <property type="entry name" value="D-ALANYL-D-ALANINE-CARBOXYPEPTIDASE/ENDOPEPTIDASE AMPH"/>
    <property type="match status" value="1"/>
</dbReference>
<dbReference type="EMBL" id="BART01022385">
    <property type="protein sequence ID" value="GAG95718.1"/>
    <property type="molecule type" value="Genomic_DNA"/>
</dbReference>
<dbReference type="Pfam" id="PF00144">
    <property type="entry name" value="Beta-lactamase"/>
    <property type="match status" value="1"/>
</dbReference>
<dbReference type="Gene3D" id="3.40.710.10">
    <property type="entry name" value="DD-peptidase/beta-lactamase superfamily"/>
    <property type="match status" value="1"/>
</dbReference>
<dbReference type="PANTHER" id="PTHR46825:SF9">
    <property type="entry name" value="BETA-LACTAMASE-RELATED DOMAIN-CONTAINING PROTEIN"/>
    <property type="match status" value="1"/>
</dbReference>
<evidence type="ECO:0000259" key="1">
    <source>
        <dbReference type="Pfam" id="PF00144"/>
    </source>
</evidence>
<protein>
    <recommendedName>
        <fullName evidence="1">Beta-lactamase-related domain-containing protein</fullName>
    </recommendedName>
</protein>
<dbReference type="InterPro" id="IPR050491">
    <property type="entry name" value="AmpC-like"/>
</dbReference>
<reference evidence="2" key="1">
    <citation type="journal article" date="2014" name="Front. Microbiol.">
        <title>High frequency of phylogenetically diverse reductive dehalogenase-homologous genes in deep subseafloor sedimentary metagenomes.</title>
        <authorList>
            <person name="Kawai M."/>
            <person name="Futagami T."/>
            <person name="Toyoda A."/>
            <person name="Takaki Y."/>
            <person name="Nishi S."/>
            <person name="Hori S."/>
            <person name="Arai W."/>
            <person name="Tsubouchi T."/>
            <person name="Morono Y."/>
            <person name="Uchiyama I."/>
            <person name="Ito T."/>
            <person name="Fujiyama A."/>
            <person name="Inagaki F."/>
            <person name="Takami H."/>
        </authorList>
    </citation>
    <scope>NUCLEOTIDE SEQUENCE</scope>
    <source>
        <strain evidence="2">Expedition CK06-06</strain>
    </source>
</reference>
<dbReference type="InterPro" id="IPR001466">
    <property type="entry name" value="Beta-lactam-related"/>
</dbReference>
<feature type="non-terminal residue" evidence="2">
    <location>
        <position position="264"/>
    </location>
</feature>
<gene>
    <name evidence="2" type="ORF">S01H4_40987</name>
</gene>
<sequence>MSSKFLERIIEPLIVNLMQQSKFPGLALSIIKDGKPFYAKGFGARNLKKNIPFDEDTLFGIGSISKSFAALGIMQLVEQGKIDLQSPVKKYIDFKLGDKNNPIKVHHLLSHSTGLPELLGTIVAITRHLGFFENAIPMSSWNDYLLFINGAGTEVIDIPDKRFFYNNDMFTCLGLIIEKVSGMRFEEYISENVLKPLGMNRSTYLREDYDDDNNAMTGYLPDEEGNLKELDPPIDKFVYAPGGLLSSVNELQNYLIALMNEGKQ</sequence>
<evidence type="ECO:0000313" key="2">
    <source>
        <dbReference type="EMBL" id="GAG95718.1"/>
    </source>
</evidence>
<dbReference type="InterPro" id="IPR012338">
    <property type="entry name" value="Beta-lactam/transpept-like"/>
</dbReference>
<comment type="caution">
    <text evidence="2">The sequence shown here is derived from an EMBL/GenBank/DDBJ whole genome shotgun (WGS) entry which is preliminary data.</text>
</comment>
<dbReference type="SUPFAM" id="SSF56601">
    <property type="entry name" value="beta-lactamase/transpeptidase-like"/>
    <property type="match status" value="1"/>
</dbReference>
<accession>X1CHG9</accession>
<dbReference type="AlphaFoldDB" id="X1CHG9"/>